<dbReference type="InterPro" id="IPR013839">
    <property type="entry name" value="DNAligase_adenylation"/>
</dbReference>
<dbReference type="GO" id="GO:0046872">
    <property type="term" value="F:metal ion binding"/>
    <property type="evidence" value="ECO:0007669"/>
    <property type="project" value="UniProtKB-KW"/>
</dbReference>
<dbReference type="Pfam" id="PF03120">
    <property type="entry name" value="OB_DNA_ligase"/>
    <property type="match status" value="1"/>
</dbReference>
<dbReference type="SUPFAM" id="SSF52113">
    <property type="entry name" value="BRCT domain"/>
    <property type="match status" value="1"/>
</dbReference>
<dbReference type="InterPro" id="IPR013840">
    <property type="entry name" value="DNAligase_N"/>
</dbReference>
<organism evidence="18 19">
    <name type="scientific">Candidatus Kerfeldbacteria bacterium CG_4_10_14_0_8_um_filter_42_10</name>
    <dbReference type="NCBI Taxonomy" id="2014248"/>
    <lineage>
        <taxon>Bacteria</taxon>
        <taxon>Candidatus Kerfeldiibacteriota</taxon>
    </lineage>
</organism>
<dbReference type="Gene3D" id="6.20.10.30">
    <property type="match status" value="1"/>
</dbReference>
<dbReference type="Pfam" id="PF03119">
    <property type="entry name" value="DNA_ligase_ZBD"/>
    <property type="match status" value="1"/>
</dbReference>
<dbReference type="FunFam" id="1.10.150.20:FF:000006">
    <property type="entry name" value="DNA ligase"/>
    <property type="match status" value="1"/>
</dbReference>
<dbReference type="Pfam" id="PF14520">
    <property type="entry name" value="HHH_5"/>
    <property type="match status" value="1"/>
</dbReference>
<evidence type="ECO:0000256" key="3">
    <source>
        <dbReference type="ARBA" id="ARBA00013308"/>
    </source>
</evidence>
<dbReference type="Proteomes" id="UP000230779">
    <property type="component" value="Unassembled WGS sequence"/>
</dbReference>
<feature type="binding site" evidence="14">
    <location>
        <position position="115"/>
    </location>
    <ligand>
        <name>NAD(+)</name>
        <dbReference type="ChEBI" id="CHEBI:57540"/>
    </ligand>
</feature>
<evidence type="ECO:0000256" key="10">
    <source>
        <dbReference type="ARBA" id="ARBA00023027"/>
    </source>
</evidence>
<keyword evidence="11 14" id="KW-0234">DNA repair</keyword>
<evidence type="ECO:0000256" key="2">
    <source>
        <dbReference type="ARBA" id="ARBA00012722"/>
    </source>
</evidence>
<dbReference type="PROSITE" id="PS01055">
    <property type="entry name" value="DNA_LIGASE_N1"/>
    <property type="match status" value="1"/>
</dbReference>
<evidence type="ECO:0000256" key="16">
    <source>
        <dbReference type="SAM" id="Coils"/>
    </source>
</evidence>
<accession>A0A2M7RKC5</accession>
<gene>
    <name evidence="14" type="primary">ligA</name>
    <name evidence="18" type="ORF">COY66_01705</name>
</gene>
<evidence type="ECO:0000259" key="17">
    <source>
        <dbReference type="PROSITE" id="PS50172"/>
    </source>
</evidence>
<evidence type="ECO:0000256" key="4">
    <source>
        <dbReference type="ARBA" id="ARBA00022598"/>
    </source>
</evidence>
<dbReference type="SMART" id="SM00292">
    <property type="entry name" value="BRCT"/>
    <property type="match status" value="1"/>
</dbReference>
<dbReference type="PIRSF" id="PIRSF001604">
    <property type="entry name" value="LigA"/>
    <property type="match status" value="1"/>
</dbReference>
<dbReference type="SUPFAM" id="SSF50249">
    <property type="entry name" value="Nucleic acid-binding proteins"/>
    <property type="match status" value="1"/>
</dbReference>
<evidence type="ECO:0000256" key="8">
    <source>
        <dbReference type="ARBA" id="ARBA00022833"/>
    </source>
</evidence>
<dbReference type="InterPro" id="IPR018239">
    <property type="entry name" value="DNA_ligase_AS"/>
</dbReference>
<dbReference type="InterPro" id="IPR036420">
    <property type="entry name" value="BRCT_dom_sf"/>
</dbReference>
<evidence type="ECO:0000256" key="15">
    <source>
        <dbReference type="RuleBase" id="RU000618"/>
    </source>
</evidence>
<dbReference type="InterPro" id="IPR001679">
    <property type="entry name" value="DNA_ligase"/>
</dbReference>
<dbReference type="GO" id="GO:0006260">
    <property type="term" value="P:DNA replication"/>
    <property type="evidence" value="ECO:0007669"/>
    <property type="project" value="UniProtKB-KW"/>
</dbReference>
<evidence type="ECO:0000256" key="5">
    <source>
        <dbReference type="ARBA" id="ARBA00022705"/>
    </source>
</evidence>
<comment type="function">
    <text evidence="1 14">DNA ligase that catalyzes the formation of phosphodiester linkages between 5'-phosphoryl and 3'-hydroxyl groups in double-stranded DNA using NAD as a coenzyme and as the energy source for the reaction. It is essential for DNA replication and repair of damaged DNA.</text>
</comment>
<dbReference type="SUPFAM" id="SSF56091">
    <property type="entry name" value="DNA ligase/mRNA capping enzyme, catalytic domain"/>
    <property type="match status" value="1"/>
</dbReference>
<keyword evidence="10 14" id="KW-0520">NAD</keyword>
<dbReference type="FunFam" id="2.40.50.140:FF:000012">
    <property type="entry name" value="DNA ligase"/>
    <property type="match status" value="1"/>
</dbReference>
<dbReference type="FunFam" id="1.10.150.20:FF:000007">
    <property type="entry name" value="DNA ligase"/>
    <property type="match status" value="1"/>
</dbReference>
<dbReference type="Gene3D" id="1.10.287.610">
    <property type="entry name" value="Helix hairpin bin"/>
    <property type="match status" value="1"/>
</dbReference>
<dbReference type="InterPro" id="IPR012340">
    <property type="entry name" value="NA-bd_OB-fold"/>
</dbReference>
<dbReference type="GO" id="GO:0005829">
    <property type="term" value="C:cytosol"/>
    <property type="evidence" value="ECO:0007669"/>
    <property type="project" value="TreeGrafter"/>
</dbReference>
<evidence type="ECO:0000256" key="12">
    <source>
        <dbReference type="ARBA" id="ARBA00034005"/>
    </source>
</evidence>
<comment type="cofactor">
    <cofactor evidence="14">
        <name>Mg(2+)</name>
        <dbReference type="ChEBI" id="CHEBI:18420"/>
    </cofactor>
    <cofactor evidence="14">
        <name>Mn(2+)</name>
        <dbReference type="ChEBI" id="CHEBI:29035"/>
    </cofactor>
</comment>
<dbReference type="GO" id="GO:0006281">
    <property type="term" value="P:DNA repair"/>
    <property type="evidence" value="ECO:0007669"/>
    <property type="project" value="UniProtKB-KW"/>
</dbReference>
<dbReference type="Pfam" id="PF01653">
    <property type="entry name" value="DNA_ligase_aden"/>
    <property type="match status" value="1"/>
</dbReference>
<dbReference type="InterPro" id="IPR001357">
    <property type="entry name" value="BRCT_dom"/>
</dbReference>
<evidence type="ECO:0000256" key="7">
    <source>
        <dbReference type="ARBA" id="ARBA00022763"/>
    </source>
</evidence>
<dbReference type="PANTHER" id="PTHR23389">
    <property type="entry name" value="CHROMOSOME TRANSMISSION FIDELITY FACTOR 18"/>
    <property type="match status" value="1"/>
</dbReference>
<evidence type="ECO:0000256" key="9">
    <source>
        <dbReference type="ARBA" id="ARBA00022842"/>
    </source>
</evidence>
<dbReference type="CDD" id="cd00114">
    <property type="entry name" value="LIGANc"/>
    <property type="match status" value="1"/>
</dbReference>
<dbReference type="CDD" id="cd17748">
    <property type="entry name" value="BRCT_DNA_ligase_like"/>
    <property type="match status" value="1"/>
</dbReference>
<feature type="binding site" evidence="14">
    <location>
        <begin position="83"/>
        <end position="84"/>
    </location>
    <ligand>
        <name>NAD(+)</name>
        <dbReference type="ChEBI" id="CHEBI:57540"/>
    </ligand>
</feature>
<dbReference type="InterPro" id="IPR041663">
    <property type="entry name" value="DisA/LigA_HHH"/>
</dbReference>
<comment type="catalytic activity">
    <reaction evidence="12 14 15">
        <text>NAD(+) + (deoxyribonucleotide)n-3'-hydroxyl + 5'-phospho-(deoxyribonucleotide)m = (deoxyribonucleotide)n+m + AMP + beta-nicotinamide D-nucleotide.</text>
        <dbReference type="EC" id="6.5.1.2"/>
    </reaction>
</comment>
<dbReference type="EC" id="6.5.1.2" evidence="2 14"/>
<dbReference type="PANTHER" id="PTHR23389:SF9">
    <property type="entry name" value="DNA LIGASE"/>
    <property type="match status" value="1"/>
</dbReference>
<protein>
    <recommendedName>
        <fullName evidence="3 14">DNA ligase</fullName>
        <ecNumber evidence="2 14">6.5.1.2</ecNumber>
    </recommendedName>
    <alternativeName>
        <fullName evidence="14">Polydeoxyribonucleotide synthase [NAD(+)]</fullName>
    </alternativeName>
</protein>
<evidence type="ECO:0000256" key="1">
    <source>
        <dbReference type="ARBA" id="ARBA00004067"/>
    </source>
</evidence>
<sequence>MDKKEAKLRIEKLKKEINRHRYLYHVLDKQEISDAALDSLKHELDQLERKFPEFIAPDSPTQRVGGKPLAEFKKIQHKLPMLSLNDVFLFTEMQDWENRNKKLLPKEIKLDYYAELKMDGLAITLVYKQGIFWKGATRGNGKVGEDVTENLKTIEAIPLQVNLADLPSSLQKKAEEELEVRGEVFMKKTDFDKLNEIQKENEQPEFANPRNAAAGSIRQLDSKITASRKLNFMAYGLVTDLGQKTHQEAHEILQKLGFRAGTKLNQYCPDLSAVEQYHNEVSKKRNSLPFWIDGVVVNINDQKTFERLGVVGKAPRGAIAYKYPAEQATTVVEDIQVQVGRTGALTPVAHLRPVRVAGSTVARATLHNEDEIKRLDVRIGDTVIIQKAGDIIPEVVKALSKLRTGQEKKFNMPVQCPICGSKVVRRKGEVAHYCSNKNCFAVQKEKIYHFVSKKAFDIEGLGPKIIDQLLENNLIKDVSDIFGLNTSDLEPLERFAEKSAANIIEAVEKAKKISLARFIYALGIRHVGEETAIDLANHFRTIGRLQKASFDDLNRIYEIGEVVARSISDFFQDKHSLQLLARLLDQGIKIKEPEVRKKTEASGKTFVITGTLPSLSREEAKTKIREAGGKAASSLSLNTDFLVAGDNPGSKYEKAKKLGVKIISEKELLNLLK</sequence>
<dbReference type="SMART" id="SM00278">
    <property type="entry name" value="HhH1"/>
    <property type="match status" value="4"/>
</dbReference>
<feature type="binding site" evidence="14">
    <location>
        <position position="322"/>
    </location>
    <ligand>
        <name>NAD(+)</name>
        <dbReference type="ChEBI" id="CHEBI:57540"/>
    </ligand>
</feature>
<evidence type="ECO:0000313" key="18">
    <source>
        <dbReference type="EMBL" id="PIY97032.1"/>
    </source>
</evidence>
<dbReference type="Gene3D" id="3.40.50.10190">
    <property type="entry name" value="BRCT domain"/>
    <property type="match status" value="1"/>
</dbReference>
<feature type="binding site" evidence="14">
    <location>
        <position position="416"/>
    </location>
    <ligand>
        <name>Zn(2+)</name>
        <dbReference type="ChEBI" id="CHEBI:29105"/>
    </ligand>
</feature>
<dbReference type="EMBL" id="PFMD01000021">
    <property type="protein sequence ID" value="PIY97032.1"/>
    <property type="molecule type" value="Genomic_DNA"/>
</dbReference>
<dbReference type="InterPro" id="IPR004150">
    <property type="entry name" value="NAD_DNA_ligase_OB"/>
</dbReference>
<dbReference type="Pfam" id="PF12826">
    <property type="entry name" value="HHH_2"/>
    <property type="match status" value="1"/>
</dbReference>
<comment type="caution">
    <text evidence="14">Lacks conserved residue(s) required for the propagation of feature annotation.</text>
</comment>
<dbReference type="SUPFAM" id="SSF47781">
    <property type="entry name" value="RuvA domain 2-like"/>
    <property type="match status" value="1"/>
</dbReference>
<dbReference type="AlphaFoldDB" id="A0A2M7RKC5"/>
<keyword evidence="4 14" id="KW-0436">Ligase</keyword>
<dbReference type="GO" id="GO:0003911">
    <property type="term" value="F:DNA ligase (NAD+) activity"/>
    <property type="evidence" value="ECO:0007669"/>
    <property type="project" value="UniProtKB-UniRule"/>
</dbReference>
<dbReference type="Gene3D" id="1.10.150.20">
    <property type="entry name" value="5' to 3' exonuclease, C-terminal subdomain"/>
    <property type="match status" value="2"/>
</dbReference>
<reference evidence="18 19" key="1">
    <citation type="submission" date="2017-09" db="EMBL/GenBank/DDBJ databases">
        <title>Depth-based differentiation of microbial function through sediment-hosted aquifers and enrichment of novel symbionts in the deep terrestrial subsurface.</title>
        <authorList>
            <person name="Probst A.J."/>
            <person name="Ladd B."/>
            <person name="Jarett J.K."/>
            <person name="Geller-Mcgrath D.E."/>
            <person name="Sieber C.M."/>
            <person name="Emerson J.B."/>
            <person name="Anantharaman K."/>
            <person name="Thomas B.C."/>
            <person name="Malmstrom R."/>
            <person name="Stieglmeier M."/>
            <person name="Klingl A."/>
            <person name="Woyke T."/>
            <person name="Ryan C.M."/>
            <person name="Banfield J.F."/>
        </authorList>
    </citation>
    <scope>NUCLEOTIDE SEQUENCE [LARGE SCALE GENOMIC DNA]</scope>
    <source>
        <strain evidence="18">CG_4_10_14_0_8_um_filter_42_10</strain>
    </source>
</reference>
<comment type="similarity">
    <text evidence="13 14">Belongs to the NAD-dependent DNA ligase family. LigA subfamily.</text>
</comment>
<dbReference type="GO" id="GO:0003677">
    <property type="term" value="F:DNA binding"/>
    <property type="evidence" value="ECO:0007669"/>
    <property type="project" value="InterPro"/>
</dbReference>
<dbReference type="NCBIfam" id="NF005932">
    <property type="entry name" value="PRK07956.1"/>
    <property type="match status" value="1"/>
</dbReference>
<keyword evidence="14" id="KW-0464">Manganese</keyword>
<feature type="binding site" evidence="14">
    <location>
        <position position="439"/>
    </location>
    <ligand>
        <name>Zn(2+)</name>
        <dbReference type="ChEBI" id="CHEBI:29105"/>
    </ligand>
</feature>
<evidence type="ECO:0000256" key="6">
    <source>
        <dbReference type="ARBA" id="ARBA00022723"/>
    </source>
</evidence>
<feature type="binding site" evidence="14">
    <location>
        <position position="434"/>
    </location>
    <ligand>
        <name>Zn(2+)</name>
        <dbReference type="ChEBI" id="CHEBI:29105"/>
    </ligand>
</feature>
<evidence type="ECO:0000256" key="13">
    <source>
        <dbReference type="ARBA" id="ARBA00060881"/>
    </source>
</evidence>
<dbReference type="HAMAP" id="MF_01588">
    <property type="entry name" value="DNA_ligase_A"/>
    <property type="match status" value="1"/>
</dbReference>
<dbReference type="SMART" id="SM00532">
    <property type="entry name" value="LIGANc"/>
    <property type="match status" value="1"/>
</dbReference>
<keyword evidence="9 14" id="KW-0460">Magnesium</keyword>
<evidence type="ECO:0000256" key="11">
    <source>
        <dbReference type="ARBA" id="ARBA00023204"/>
    </source>
</evidence>
<dbReference type="InterPro" id="IPR010994">
    <property type="entry name" value="RuvA_2-like"/>
</dbReference>
<keyword evidence="7 14" id="KW-0227">DNA damage</keyword>
<feature type="active site" description="N6-AMP-lysine intermediate" evidence="14">
    <location>
        <position position="117"/>
    </location>
</feature>
<feature type="coiled-coil region" evidence="16">
    <location>
        <begin position="3"/>
        <end position="50"/>
    </location>
</feature>
<feature type="binding site" evidence="14">
    <location>
        <position position="419"/>
    </location>
    <ligand>
        <name>Zn(2+)</name>
        <dbReference type="ChEBI" id="CHEBI:29105"/>
    </ligand>
</feature>
<feature type="domain" description="BRCT" evidence="17">
    <location>
        <begin position="596"/>
        <end position="673"/>
    </location>
</feature>
<feature type="binding site" evidence="14">
    <location>
        <position position="138"/>
    </location>
    <ligand>
        <name>NAD(+)</name>
        <dbReference type="ChEBI" id="CHEBI:57540"/>
    </ligand>
</feature>
<comment type="caution">
    <text evidence="18">The sequence shown here is derived from an EMBL/GenBank/DDBJ whole genome shotgun (WGS) entry which is preliminary data.</text>
</comment>
<dbReference type="Pfam" id="PF00533">
    <property type="entry name" value="BRCT"/>
    <property type="match status" value="1"/>
</dbReference>
<keyword evidence="8 14" id="KW-0862">Zinc</keyword>
<proteinExistence type="inferred from homology"/>
<evidence type="ECO:0000313" key="19">
    <source>
        <dbReference type="Proteomes" id="UP000230779"/>
    </source>
</evidence>
<keyword evidence="16" id="KW-0175">Coiled coil</keyword>
<dbReference type="PROSITE" id="PS50172">
    <property type="entry name" value="BRCT"/>
    <property type="match status" value="1"/>
</dbReference>
<feature type="binding site" evidence="14">
    <location>
        <position position="183"/>
    </location>
    <ligand>
        <name>NAD(+)</name>
        <dbReference type="ChEBI" id="CHEBI:57540"/>
    </ligand>
</feature>
<dbReference type="InterPro" id="IPR004149">
    <property type="entry name" value="Znf_DNAligase_C4"/>
</dbReference>
<keyword evidence="6 14" id="KW-0479">Metal-binding</keyword>
<dbReference type="NCBIfam" id="TIGR00575">
    <property type="entry name" value="dnlj"/>
    <property type="match status" value="1"/>
</dbReference>
<dbReference type="PROSITE" id="PS01056">
    <property type="entry name" value="DNA_LIGASE_N2"/>
    <property type="match status" value="1"/>
</dbReference>
<dbReference type="Gene3D" id="3.30.470.30">
    <property type="entry name" value="DNA ligase/mRNA capping enzyme"/>
    <property type="match status" value="1"/>
</dbReference>
<dbReference type="Gene3D" id="2.40.50.140">
    <property type="entry name" value="Nucleic acid-binding proteins"/>
    <property type="match status" value="1"/>
</dbReference>
<dbReference type="InterPro" id="IPR003583">
    <property type="entry name" value="Hlx-hairpin-Hlx_DNA-bd_motif"/>
</dbReference>
<dbReference type="InterPro" id="IPR033136">
    <property type="entry name" value="DNA_ligase_CS"/>
</dbReference>
<name>A0A2M7RKC5_9BACT</name>
<keyword evidence="5 14" id="KW-0235">DNA replication</keyword>
<evidence type="ECO:0000256" key="14">
    <source>
        <dbReference type="HAMAP-Rule" id="MF_01588"/>
    </source>
</evidence>